<evidence type="ECO:0000256" key="6">
    <source>
        <dbReference type="ARBA" id="ARBA00035188"/>
    </source>
</evidence>
<evidence type="ECO:0000313" key="8">
    <source>
        <dbReference type="EnsemblMetazoa" id="XP_791628"/>
    </source>
</evidence>
<evidence type="ECO:0000259" key="7">
    <source>
        <dbReference type="SMART" id="SM00916"/>
    </source>
</evidence>
<dbReference type="InterPro" id="IPR007741">
    <property type="entry name" value="Ribosomal_mL43/mS25/NADH_DH"/>
</dbReference>
<reference evidence="9" key="1">
    <citation type="submission" date="2015-02" db="EMBL/GenBank/DDBJ databases">
        <title>Genome sequencing for Strongylocentrotus purpuratus.</title>
        <authorList>
            <person name="Murali S."/>
            <person name="Liu Y."/>
            <person name="Vee V."/>
            <person name="English A."/>
            <person name="Wang M."/>
            <person name="Skinner E."/>
            <person name="Han Y."/>
            <person name="Muzny D.M."/>
            <person name="Worley K.C."/>
            <person name="Gibbs R.A."/>
        </authorList>
    </citation>
    <scope>NUCLEOTIDE SEQUENCE</scope>
</reference>
<dbReference type="FunCoup" id="A0A7M7RFW7">
    <property type="interactions" value="1519"/>
</dbReference>
<evidence type="ECO:0000256" key="3">
    <source>
        <dbReference type="ARBA" id="ARBA00022980"/>
    </source>
</evidence>
<proteinExistence type="inferred from homology"/>
<dbReference type="CTD" id="84545"/>
<sequence length="184" mass="21253">MANRQFPSAFLKSVLQNGVGRYVCQLQRLTFQFSKVHGTSRGVRDYIEEDIIDFARKNPQVVLYVTPHNKFSSPRIVAEFLNGTKRSVQLSTLDREEVSTQVDLLRTQSGNDLVRIRRPYHTDFPSIQGAWHPFANKPTNLNIAEFPTKEPTFAHPKTRRWDVLGREEMEDHLKEVIKQKESGS</sequence>
<dbReference type="OrthoDB" id="88at2759"/>
<dbReference type="RefSeq" id="XP_791628.1">
    <property type="nucleotide sequence ID" value="XM_786535.5"/>
</dbReference>
<keyword evidence="9" id="KW-1185">Reference proteome</keyword>
<dbReference type="GO" id="GO:0032543">
    <property type="term" value="P:mitochondrial translation"/>
    <property type="evidence" value="ECO:0007669"/>
    <property type="project" value="InterPro"/>
</dbReference>
<accession>A0A7M7RFW7</accession>
<dbReference type="Pfam" id="PF05047">
    <property type="entry name" value="L51_S25_CI-B8"/>
    <property type="match status" value="1"/>
</dbReference>
<evidence type="ECO:0000313" key="9">
    <source>
        <dbReference type="Proteomes" id="UP000007110"/>
    </source>
</evidence>
<dbReference type="EnsemblMetazoa" id="XM_786535">
    <property type="protein sequence ID" value="XP_791628"/>
    <property type="gene ID" value="LOC586768"/>
</dbReference>
<reference evidence="8" key="2">
    <citation type="submission" date="2021-01" db="UniProtKB">
        <authorList>
            <consortium name="EnsemblMetazoa"/>
        </authorList>
    </citation>
    <scope>IDENTIFICATION</scope>
</reference>
<keyword evidence="4" id="KW-0496">Mitochondrion</keyword>
<dbReference type="Proteomes" id="UP000007110">
    <property type="component" value="Unassembled WGS sequence"/>
</dbReference>
<dbReference type="Gene3D" id="3.40.30.10">
    <property type="entry name" value="Glutaredoxin"/>
    <property type="match status" value="1"/>
</dbReference>
<feature type="domain" description="Ribosomal protein/NADH dehydrogenase" evidence="7">
    <location>
        <begin position="35"/>
        <end position="109"/>
    </location>
</feature>
<dbReference type="InterPro" id="IPR036249">
    <property type="entry name" value="Thioredoxin-like_sf"/>
</dbReference>
<dbReference type="InParanoid" id="A0A7M7RFW7"/>
<evidence type="ECO:0000256" key="5">
    <source>
        <dbReference type="ARBA" id="ARBA00023274"/>
    </source>
</evidence>
<keyword evidence="3" id="KW-0689">Ribosomal protein</keyword>
<dbReference type="KEGG" id="spu:586768"/>
<dbReference type="SUPFAM" id="SSF52833">
    <property type="entry name" value="Thioredoxin-like"/>
    <property type="match status" value="1"/>
</dbReference>
<dbReference type="InterPro" id="IPR039927">
    <property type="entry name" value="Ribosomal_mL43"/>
</dbReference>
<name>A0A7M7RFW7_STRPU</name>
<organism evidence="8 9">
    <name type="scientific">Strongylocentrotus purpuratus</name>
    <name type="common">Purple sea urchin</name>
    <dbReference type="NCBI Taxonomy" id="7668"/>
    <lineage>
        <taxon>Eukaryota</taxon>
        <taxon>Metazoa</taxon>
        <taxon>Echinodermata</taxon>
        <taxon>Eleutherozoa</taxon>
        <taxon>Echinozoa</taxon>
        <taxon>Echinoidea</taxon>
        <taxon>Euechinoidea</taxon>
        <taxon>Echinacea</taxon>
        <taxon>Camarodonta</taxon>
        <taxon>Echinidea</taxon>
        <taxon>Strongylocentrotidae</taxon>
        <taxon>Strongylocentrotus</taxon>
    </lineage>
</organism>
<dbReference type="OMA" id="ISKWIDL"/>
<keyword evidence="5" id="KW-0687">Ribonucleoprotein</keyword>
<evidence type="ECO:0000256" key="1">
    <source>
        <dbReference type="ARBA" id="ARBA00004173"/>
    </source>
</evidence>
<comment type="subcellular location">
    <subcellularLocation>
        <location evidence="1">Mitochondrion</location>
    </subcellularLocation>
</comment>
<dbReference type="PANTHER" id="PTHR21396">
    <property type="entry name" value="39S RIBOSOMAL PROTEIN L43"/>
    <property type="match status" value="1"/>
</dbReference>
<evidence type="ECO:0000256" key="2">
    <source>
        <dbReference type="ARBA" id="ARBA00006073"/>
    </source>
</evidence>
<dbReference type="GeneID" id="586768"/>
<dbReference type="GO" id="GO:0005762">
    <property type="term" value="C:mitochondrial large ribosomal subunit"/>
    <property type="evidence" value="ECO:0000318"/>
    <property type="project" value="GO_Central"/>
</dbReference>
<dbReference type="SMART" id="SM00916">
    <property type="entry name" value="L51_S25_CI-B8"/>
    <property type="match status" value="1"/>
</dbReference>
<dbReference type="GO" id="GO:0003735">
    <property type="term" value="F:structural constituent of ribosome"/>
    <property type="evidence" value="ECO:0000318"/>
    <property type="project" value="GO_Central"/>
</dbReference>
<dbReference type="PANTHER" id="PTHR21396:SF2">
    <property type="entry name" value="LARGE RIBOSOMAL SUBUNIT PROTEIN ML43"/>
    <property type="match status" value="1"/>
</dbReference>
<comment type="similarity">
    <text evidence="2">Belongs to the mitochondrion-specific ribosomal protein mL43 family.</text>
</comment>
<protein>
    <recommendedName>
        <fullName evidence="6">Large ribosomal subunit protein mL43</fullName>
    </recommendedName>
</protein>
<dbReference type="AlphaFoldDB" id="A0A7M7RFW7"/>
<evidence type="ECO:0000256" key="4">
    <source>
        <dbReference type="ARBA" id="ARBA00023128"/>
    </source>
</evidence>